<sequence length="342" mass="37108">MPTQAAPAIRLTMSDHSSTTTTLPVPQRPPTVTLSTDHESCSPTHPKTKRNLLSTLKNSPSMLRRRMKPPHLNSTRNSWDNPDSTLSSSSPVTSGSSFTAKEFHVKYQGRVRVTTLQVSEAVNAVKKLAPELTATHSPASSTEDLLNVSPSTSLSSLASPTTTLPRASSPSSPAMPKSPRSAKSPKSLNKSCCLSISKQCVCIDDEERLVNETIPIATVAYCATDLRYPRAVSLICKTHSSVLMCHVFICTSREKSEKIVAFIGKAFESAWQDFKSVHDPATHGGLGQNLTNNNYEYFIRGRSRSQDITGTGRGGSPGNTTPDRHSAYEIRNDDFSSSPDDD</sequence>
<feature type="compositionally biased region" description="Polar residues" evidence="1">
    <location>
        <begin position="72"/>
        <end position="83"/>
    </location>
</feature>
<organism evidence="3 4">
    <name type="scientific">Patiria miniata</name>
    <name type="common">Bat star</name>
    <name type="synonym">Asterina miniata</name>
    <dbReference type="NCBI Taxonomy" id="46514"/>
    <lineage>
        <taxon>Eukaryota</taxon>
        <taxon>Metazoa</taxon>
        <taxon>Echinodermata</taxon>
        <taxon>Eleutherozoa</taxon>
        <taxon>Asterozoa</taxon>
        <taxon>Asteroidea</taxon>
        <taxon>Valvatacea</taxon>
        <taxon>Valvatida</taxon>
        <taxon>Asterinidae</taxon>
        <taxon>Patiria</taxon>
    </lineage>
</organism>
<dbReference type="SUPFAM" id="SSF50729">
    <property type="entry name" value="PH domain-like"/>
    <property type="match status" value="1"/>
</dbReference>
<feature type="compositionally biased region" description="Low complexity" evidence="1">
    <location>
        <begin position="149"/>
        <end position="188"/>
    </location>
</feature>
<dbReference type="AlphaFoldDB" id="A0A913ZFH0"/>
<reference evidence="3" key="1">
    <citation type="submission" date="2022-11" db="UniProtKB">
        <authorList>
            <consortium name="EnsemblMetazoa"/>
        </authorList>
    </citation>
    <scope>IDENTIFICATION</scope>
</reference>
<feature type="compositionally biased region" description="Basic and acidic residues" evidence="1">
    <location>
        <begin position="322"/>
        <end position="334"/>
    </location>
</feature>
<protein>
    <recommendedName>
        <fullName evidence="2">PID domain-containing protein</fullName>
    </recommendedName>
</protein>
<evidence type="ECO:0000259" key="2">
    <source>
        <dbReference type="PROSITE" id="PS01179"/>
    </source>
</evidence>
<evidence type="ECO:0000256" key="1">
    <source>
        <dbReference type="SAM" id="MobiDB-lite"/>
    </source>
</evidence>
<dbReference type="RefSeq" id="XP_038050199.1">
    <property type="nucleotide sequence ID" value="XM_038194271.1"/>
</dbReference>
<dbReference type="PROSITE" id="PS01179">
    <property type="entry name" value="PID"/>
    <property type="match status" value="1"/>
</dbReference>
<dbReference type="EnsemblMetazoa" id="XM_038194271.1">
    <property type="protein sequence ID" value="XP_038050199.1"/>
    <property type="gene ID" value="LOC119723556"/>
</dbReference>
<dbReference type="PANTHER" id="PTHR11232">
    <property type="entry name" value="PHOSPHOTYROSINE INTERACTION DOMAIN-CONTAINING FAMILY MEMBER"/>
    <property type="match status" value="1"/>
</dbReference>
<dbReference type="Pfam" id="PF00640">
    <property type="entry name" value="PID"/>
    <property type="match status" value="1"/>
</dbReference>
<feature type="region of interest" description="Disordered" evidence="1">
    <location>
        <begin position="133"/>
        <end position="188"/>
    </location>
</feature>
<evidence type="ECO:0000313" key="4">
    <source>
        <dbReference type="Proteomes" id="UP000887568"/>
    </source>
</evidence>
<dbReference type="OrthoDB" id="9888774at2759"/>
<feature type="compositionally biased region" description="Polar residues" evidence="1">
    <location>
        <begin position="14"/>
        <end position="61"/>
    </location>
</feature>
<feature type="compositionally biased region" description="Low complexity" evidence="1">
    <location>
        <begin position="84"/>
        <end position="97"/>
    </location>
</feature>
<dbReference type="SMART" id="SM00462">
    <property type="entry name" value="PTB"/>
    <property type="match status" value="1"/>
</dbReference>
<proteinExistence type="predicted"/>
<dbReference type="CDD" id="cd00934">
    <property type="entry name" value="PTB"/>
    <property type="match status" value="1"/>
</dbReference>
<name>A0A913ZFH0_PATMI</name>
<keyword evidence="4" id="KW-1185">Reference proteome</keyword>
<feature type="region of interest" description="Disordered" evidence="1">
    <location>
        <begin position="1"/>
        <end position="97"/>
    </location>
</feature>
<accession>A0A913ZFH0</accession>
<feature type="region of interest" description="Disordered" evidence="1">
    <location>
        <begin position="305"/>
        <end position="342"/>
    </location>
</feature>
<dbReference type="Gene3D" id="2.30.29.30">
    <property type="entry name" value="Pleckstrin-homology domain (PH domain)/Phosphotyrosine-binding domain (PTB)"/>
    <property type="match status" value="1"/>
</dbReference>
<dbReference type="InterPro" id="IPR011993">
    <property type="entry name" value="PH-like_dom_sf"/>
</dbReference>
<evidence type="ECO:0000313" key="3">
    <source>
        <dbReference type="EnsemblMetazoa" id="XP_038050199.1"/>
    </source>
</evidence>
<dbReference type="GeneID" id="119723556"/>
<dbReference type="InterPro" id="IPR051133">
    <property type="entry name" value="Adapter_Engulfment-Domain"/>
</dbReference>
<dbReference type="InterPro" id="IPR006020">
    <property type="entry name" value="PTB/PI_dom"/>
</dbReference>
<feature type="compositionally biased region" description="Polar residues" evidence="1">
    <location>
        <begin position="134"/>
        <end position="144"/>
    </location>
</feature>
<dbReference type="PANTHER" id="PTHR11232:SF74">
    <property type="entry name" value="PTB DOMAIN-CONTAINING ADAPTER PROTEIN CED-6-LIKE PROTEIN"/>
    <property type="match status" value="1"/>
</dbReference>
<feature type="domain" description="PID" evidence="2">
    <location>
        <begin position="203"/>
        <end position="274"/>
    </location>
</feature>
<dbReference type="Proteomes" id="UP000887568">
    <property type="component" value="Unplaced"/>
</dbReference>